<dbReference type="EMBL" id="JACGCM010000440">
    <property type="protein sequence ID" value="KAF6172229.1"/>
    <property type="molecule type" value="Genomic_DNA"/>
</dbReference>
<feature type="non-terminal residue" evidence="1">
    <location>
        <position position="77"/>
    </location>
</feature>
<evidence type="ECO:0000313" key="2">
    <source>
        <dbReference type="Proteomes" id="UP000541444"/>
    </source>
</evidence>
<accession>A0A7J7NYH2</accession>
<dbReference type="AlphaFoldDB" id="A0A7J7NYH2"/>
<comment type="caution">
    <text evidence="1">The sequence shown here is derived from an EMBL/GenBank/DDBJ whole genome shotgun (WGS) entry which is preliminary data.</text>
</comment>
<keyword evidence="2" id="KW-1185">Reference proteome</keyword>
<reference evidence="1 2" key="1">
    <citation type="journal article" date="2020" name="IScience">
        <title>Genome Sequencing of the Endangered Kingdonia uniflora (Circaeasteraceae, Ranunculales) Reveals Potential Mechanisms of Evolutionary Specialization.</title>
        <authorList>
            <person name="Sun Y."/>
            <person name="Deng T."/>
            <person name="Zhang A."/>
            <person name="Moore M.J."/>
            <person name="Landis J.B."/>
            <person name="Lin N."/>
            <person name="Zhang H."/>
            <person name="Zhang X."/>
            <person name="Huang J."/>
            <person name="Zhang X."/>
            <person name="Sun H."/>
            <person name="Wang H."/>
        </authorList>
    </citation>
    <scope>NUCLEOTIDE SEQUENCE [LARGE SCALE GENOMIC DNA]</scope>
    <source>
        <strain evidence="1">TB1705</strain>
        <tissue evidence="1">Leaf</tissue>
    </source>
</reference>
<organism evidence="1 2">
    <name type="scientific">Kingdonia uniflora</name>
    <dbReference type="NCBI Taxonomy" id="39325"/>
    <lineage>
        <taxon>Eukaryota</taxon>
        <taxon>Viridiplantae</taxon>
        <taxon>Streptophyta</taxon>
        <taxon>Embryophyta</taxon>
        <taxon>Tracheophyta</taxon>
        <taxon>Spermatophyta</taxon>
        <taxon>Magnoliopsida</taxon>
        <taxon>Ranunculales</taxon>
        <taxon>Circaeasteraceae</taxon>
        <taxon>Kingdonia</taxon>
    </lineage>
</organism>
<evidence type="ECO:0000313" key="1">
    <source>
        <dbReference type="EMBL" id="KAF6172229.1"/>
    </source>
</evidence>
<proteinExistence type="predicted"/>
<protein>
    <submittedName>
        <fullName evidence="1">Uncharacterized protein</fullName>
    </submittedName>
</protein>
<gene>
    <name evidence="1" type="ORF">GIB67_024851</name>
</gene>
<name>A0A7J7NYH2_9MAGN</name>
<dbReference type="Proteomes" id="UP000541444">
    <property type="component" value="Unassembled WGS sequence"/>
</dbReference>
<sequence>MPRGSEVRITIARGLENCVGTLMAEIETRGRICDVHFKRAVQKCAGVNSPWGGLKTAVGWIEVDWIHLEIHPIYPLD</sequence>